<evidence type="ECO:0000313" key="2">
    <source>
        <dbReference type="EMBL" id="SET78128.1"/>
    </source>
</evidence>
<feature type="transmembrane region" description="Helical" evidence="1">
    <location>
        <begin position="240"/>
        <end position="262"/>
    </location>
</feature>
<dbReference type="AlphaFoldDB" id="A0A1I0H352"/>
<organism evidence="2 3">
    <name type="scientific">Natronincola peptidivorans</name>
    <dbReference type="NCBI Taxonomy" id="426128"/>
    <lineage>
        <taxon>Bacteria</taxon>
        <taxon>Bacillati</taxon>
        <taxon>Bacillota</taxon>
        <taxon>Clostridia</taxon>
        <taxon>Peptostreptococcales</taxon>
        <taxon>Natronincolaceae</taxon>
        <taxon>Natronincola</taxon>
    </lineage>
</organism>
<keyword evidence="1" id="KW-0812">Transmembrane</keyword>
<feature type="transmembrane region" description="Helical" evidence="1">
    <location>
        <begin position="470"/>
        <end position="490"/>
    </location>
</feature>
<feature type="transmembrane region" description="Helical" evidence="1">
    <location>
        <begin position="183"/>
        <end position="203"/>
    </location>
</feature>
<feature type="transmembrane region" description="Helical" evidence="1">
    <location>
        <begin position="352"/>
        <end position="377"/>
    </location>
</feature>
<feature type="transmembrane region" description="Helical" evidence="1">
    <location>
        <begin position="29"/>
        <end position="49"/>
    </location>
</feature>
<feature type="transmembrane region" description="Helical" evidence="1">
    <location>
        <begin position="113"/>
        <end position="135"/>
    </location>
</feature>
<dbReference type="OrthoDB" id="138672at2"/>
<dbReference type="STRING" id="426128.SAMN05660297_03484"/>
<dbReference type="EMBL" id="FOHU01000032">
    <property type="protein sequence ID" value="SET78128.1"/>
    <property type="molecule type" value="Genomic_DNA"/>
</dbReference>
<keyword evidence="1" id="KW-0472">Membrane</keyword>
<keyword evidence="3" id="KW-1185">Reference proteome</keyword>
<sequence>MRKFIALTKIQVKDFFSKYTQHANVKNKWLGMLTLAIPALLILPAFQLVNRIYDTFFLIGFPELTMTYMYLGTVMMMFFACIPFIISIFFYSRDLKFFATLPVKVDVIIFSKLASVYIYLFVIGCFFFGTSIVVYSTTDGLTVYRLIAGLIALLMAPLLPMILATLIIIPFMSVIGKGNKRNLMVIVGNVLLLVLIMSIQILMARVEMDPESLNRILLQEDGLLRLLGRNFPPSIWLTKMIQGSIIDGGLFILLNAVFLYILKLVSQLLYSKGLLAFNQEGGGMTGKGKIYYKTRSKGLQMMKRHIGIIFSNPIFLLNTVLVMFLPIILFIIMSFTGELSPEVFQSPAIAPYMLYIYAGVITAPAIVGNLSATAITREGKTFWETKVLPITTGENIRYRIYATLMISFTASILLAIAGGMYLPVTFDIIIRAAIFCIAATLFLSTIDIVINIERPTLNWTSPTAAVKNNLNVILSLLIRVALGGIVYFSYRLMPDFAANTMVAIYSIALLLLYGISNYIVFGIYKRKFDQINL</sequence>
<feature type="transmembrane region" description="Helical" evidence="1">
    <location>
        <begin position="398"/>
        <end position="422"/>
    </location>
</feature>
<evidence type="ECO:0000313" key="3">
    <source>
        <dbReference type="Proteomes" id="UP000199568"/>
    </source>
</evidence>
<feature type="transmembrane region" description="Helical" evidence="1">
    <location>
        <begin position="428"/>
        <end position="450"/>
    </location>
</feature>
<feature type="transmembrane region" description="Helical" evidence="1">
    <location>
        <begin position="306"/>
        <end position="332"/>
    </location>
</feature>
<feature type="transmembrane region" description="Helical" evidence="1">
    <location>
        <begin position="502"/>
        <end position="524"/>
    </location>
</feature>
<feature type="transmembrane region" description="Helical" evidence="1">
    <location>
        <begin position="147"/>
        <end position="171"/>
    </location>
</feature>
<gene>
    <name evidence="2" type="ORF">SAMN05660297_03484</name>
</gene>
<keyword evidence="1" id="KW-1133">Transmembrane helix</keyword>
<accession>A0A1I0H352</accession>
<name>A0A1I0H352_9FIRM</name>
<dbReference type="Proteomes" id="UP000199568">
    <property type="component" value="Unassembled WGS sequence"/>
</dbReference>
<evidence type="ECO:0000256" key="1">
    <source>
        <dbReference type="SAM" id="Phobius"/>
    </source>
</evidence>
<dbReference type="RefSeq" id="WP_090446844.1">
    <property type="nucleotide sequence ID" value="NZ_FOHU01000032.1"/>
</dbReference>
<protein>
    <submittedName>
        <fullName evidence="2">ABC-2 type transport system permease protein</fullName>
    </submittedName>
</protein>
<reference evidence="2 3" key="1">
    <citation type="submission" date="2016-10" db="EMBL/GenBank/DDBJ databases">
        <authorList>
            <person name="de Groot N.N."/>
        </authorList>
    </citation>
    <scope>NUCLEOTIDE SEQUENCE [LARGE SCALE GENOMIC DNA]</scope>
    <source>
        <strain evidence="2 3">DSM 18979</strain>
    </source>
</reference>
<feature type="transmembrane region" description="Helical" evidence="1">
    <location>
        <begin position="69"/>
        <end position="92"/>
    </location>
</feature>
<proteinExistence type="predicted"/>